<gene>
    <name evidence="1" type="ORF">H8B04_02825</name>
</gene>
<reference evidence="1 2" key="1">
    <citation type="submission" date="2020-08" db="EMBL/GenBank/DDBJ databases">
        <title>Sphingobacterium sp. DN04309 isolated from aquaculture water.</title>
        <authorList>
            <person name="Zhang M."/>
        </authorList>
    </citation>
    <scope>NUCLEOTIDE SEQUENCE [LARGE SCALE GENOMIC DNA]</scope>
    <source>
        <strain evidence="1 2">DN04309</strain>
    </source>
</reference>
<accession>A0ABR7YB33</accession>
<dbReference type="RefSeq" id="WP_190301379.1">
    <property type="nucleotide sequence ID" value="NZ_JACOIJ010000003.1"/>
</dbReference>
<protein>
    <submittedName>
        <fullName evidence="1">Uncharacterized protein</fullName>
    </submittedName>
</protein>
<organism evidence="1 2">
    <name type="scientific">Sphingobacterium litopenaei</name>
    <dbReference type="NCBI Taxonomy" id="2763500"/>
    <lineage>
        <taxon>Bacteria</taxon>
        <taxon>Pseudomonadati</taxon>
        <taxon>Bacteroidota</taxon>
        <taxon>Sphingobacteriia</taxon>
        <taxon>Sphingobacteriales</taxon>
        <taxon>Sphingobacteriaceae</taxon>
        <taxon>Sphingobacterium</taxon>
    </lineage>
</organism>
<evidence type="ECO:0000313" key="2">
    <source>
        <dbReference type="Proteomes" id="UP000651271"/>
    </source>
</evidence>
<sequence length="75" mass="9035">MSRSKRKIKILGITSAESEKQDKRLWNRKFRKVCKKLIRQEKELPNNIKAVTDVWSGSKDGKRFRENIPQKYMRK</sequence>
<dbReference type="Proteomes" id="UP000651271">
    <property type="component" value="Unassembled WGS sequence"/>
</dbReference>
<evidence type="ECO:0000313" key="1">
    <source>
        <dbReference type="EMBL" id="MBD1428511.1"/>
    </source>
</evidence>
<name>A0ABR7YB33_9SPHI</name>
<proteinExistence type="predicted"/>
<keyword evidence="2" id="KW-1185">Reference proteome</keyword>
<dbReference type="EMBL" id="JACOIJ010000003">
    <property type="protein sequence ID" value="MBD1428511.1"/>
    <property type="molecule type" value="Genomic_DNA"/>
</dbReference>
<comment type="caution">
    <text evidence="1">The sequence shown here is derived from an EMBL/GenBank/DDBJ whole genome shotgun (WGS) entry which is preliminary data.</text>
</comment>